<evidence type="ECO:0000313" key="1">
    <source>
        <dbReference type="EMBL" id="MCU6795924.1"/>
    </source>
</evidence>
<accession>A0ABT2UQI1</accession>
<keyword evidence="1" id="KW-0378">Hydrolase</keyword>
<sequence>MELRSFYADLHIHIGRTEEGQAVKISGSKDLTFYNIAREASDRKGMDMVGIIDCQSPAVQREMQHYLDKGEMEELAEGGIRYHHSTVILGSEIEIRDPGMGTAHLLAYLPTLAKMQEFTRWMSQHMKNVGLSSQRIYVPAKVLQDEVVGRGGLLVPAHIFTPHKSMYGSCSTRMEHVLDLDKIAAVELGLSADSDMAGVISELDRYTFLTNSDAHSLAKIGREYNVLQLAEPNFEELRKALANQDGRSVLANYGLNPRLGKYHRTYCSACSTILDERETTVERCIFCGSKKVVRGVMDRILDIADRSLAADSASTDSSAKNVMTEPPSRPPYHYQVPLEYMPGLGPRKLNLLLEQFGTEMRVLHHVTHQQLLETVGEDIADFIIQAREDKLTLQTGGGGQYGKVVKHSRGKAVDTQAMVHTDKS</sequence>
<dbReference type="RefSeq" id="WP_262686803.1">
    <property type="nucleotide sequence ID" value="NZ_JAOQIO010000095.1"/>
</dbReference>
<reference evidence="1 2" key="1">
    <citation type="submission" date="2022-09" db="EMBL/GenBank/DDBJ databases">
        <authorList>
            <person name="Han X.L."/>
            <person name="Wang Q."/>
            <person name="Lu T."/>
        </authorList>
    </citation>
    <scope>NUCLEOTIDE SEQUENCE [LARGE SCALE GENOMIC DNA]</scope>
    <source>
        <strain evidence="1 2">WQ 127069</strain>
    </source>
</reference>
<organism evidence="1 2">
    <name type="scientific">Paenibacillus baimaensis</name>
    <dbReference type="NCBI Taxonomy" id="2982185"/>
    <lineage>
        <taxon>Bacteria</taxon>
        <taxon>Bacillati</taxon>
        <taxon>Bacillota</taxon>
        <taxon>Bacilli</taxon>
        <taxon>Bacillales</taxon>
        <taxon>Paenibacillaceae</taxon>
        <taxon>Paenibacillus</taxon>
    </lineage>
</organism>
<dbReference type="CDD" id="cd19067">
    <property type="entry name" value="PfuEndoQ-like"/>
    <property type="match status" value="1"/>
</dbReference>
<keyword evidence="1" id="KW-0540">Nuclease</keyword>
<comment type="caution">
    <text evidence="1">The sequence shown here is derived from an EMBL/GenBank/DDBJ whole genome shotgun (WGS) entry which is preliminary data.</text>
</comment>
<dbReference type="EMBL" id="JAOQIO010000095">
    <property type="protein sequence ID" value="MCU6795924.1"/>
    <property type="molecule type" value="Genomic_DNA"/>
</dbReference>
<dbReference type="InterPro" id="IPR016195">
    <property type="entry name" value="Pol/histidinol_Pase-like"/>
</dbReference>
<name>A0ABT2UQI1_9BACL</name>
<evidence type="ECO:0000313" key="2">
    <source>
        <dbReference type="Proteomes" id="UP001652445"/>
    </source>
</evidence>
<dbReference type="GO" id="GO:0004519">
    <property type="term" value="F:endonuclease activity"/>
    <property type="evidence" value="ECO:0007669"/>
    <property type="project" value="UniProtKB-KW"/>
</dbReference>
<keyword evidence="1" id="KW-0255">Endonuclease</keyword>
<dbReference type="PANTHER" id="PTHR40084">
    <property type="entry name" value="PHOSPHOHYDROLASE, PHP FAMILY"/>
    <property type="match status" value="1"/>
</dbReference>
<proteinExistence type="predicted"/>
<dbReference type="Pfam" id="PF13263">
    <property type="entry name" value="PHP_C"/>
    <property type="match status" value="1"/>
</dbReference>
<dbReference type="Proteomes" id="UP001652445">
    <property type="component" value="Unassembled WGS sequence"/>
</dbReference>
<keyword evidence="2" id="KW-1185">Reference proteome</keyword>
<dbReference type="PANTHER" id="PTHR40084:SF1">
    <property type="entry name" value="PHOSPHOTRANSFERASE"/>
    <property type="match status" value="1"/>
</dbReference>
<gene>
    <name evidence="1" type="ORF">OB236_27775</name>
</gene>
<dbReference type="SUPFAM" id="SSF89550">
    <property type="entry name" value="PHP domain-like"/>
    <property type="match status" value="1"/>
</dbReference>
<dbReference type="Gene3D" id="3.20.20.140">
    <property type="entry name" value="Metal-dependent hydrolases"/>
    <property type="match status" value="1"/>
</dbReference>
<protein>
    <submittedName>
        <fullName evidence="1">Endonuclease Q family protein</fullName>
    </submittedName>
</protein>